<accession>B9SEW7</accession>
<protein>
    <recommendedName>
        <fullName evidence="1">DOG1 domain-containing protein</fullName>
    </recommendedName>
</protein>
<dbReference type="PANTHER" id="PTHR46354">
    <property type="entry name" value="DOG1 DOMAIN-CONTAINING PROTEIN"/>
    <property type="match status" value="1"/>
</dbReference>
<dbReference type="EMBL" id="EQ973939">
    <property type="protein sequence ID" value="EEF37863.1"/>
    <property type="molecule type" value="Genomic_DNA"/>
</dbReference>
<dbReference type="Proteomes" id="UP000008311">
    <property type="component" value="Unassembled WGS sequence"/>
</dbReference>
<dbReference type="STRING" id="3988.B9SEW7"/>
<dbReference type="Pfam" id="PF14144">
    <property type="entry name" value="DOG1"/>
    <property type="match status" value="1"/>
</dbReference>
<evidence type="ECO:0000313" key="2">
    <source>
        <dbReference type="EMBL" id="EEF37863.1"/>
    </source>
</evidence>
<dbReference type="AlphaFoldDB" id="B9SEW7"/>
<dbReference type="InterPro" id="IPR025422">
    <property type="entry name" value="TGA_domain"/>
</dbReference>
<organism evidence="2 3">
    <name type="scientific">Ricinus communis</name>
    <name type="common">Castor bean</name>
    <dbReference type="NCBI Taxonomy" id="3988"/>
    <lineage>
        <taxon>Eukaryota</taxon>
        <taxon>Viridiplantae</taxon>
        <taxon>Streptophyta</taxon>
        <taxon>Embryophyta</taxon>
        <taxon>Tracheophyta</taxon>
        <taxon>Spermatophyta</taxon>
        <taxon>Magnoliopsida</taxon>
        <taxon>eudicotyledons</taxon>
        <taxon>Gunneridae</taxon>
        <taxon>Pentapetalae</taxon>
        <taxon>rosids</taxon>
        <taxon>fabids</taxon>
        <taxon>Malpighiales</taxon>
        <taxon>Euphorbiaceae</taxon>
        <taxon>Acalyphoideae</taxon>
        <taxon>Acalypheae</taxon>
        <taxon>Ricinus</taxon>
    </lineage>
</organism>
<dbReference type="GO" id="GO:0043565">
    <property type="term" value="F:sequence-specific DNA binding"/>
    <property type="evidence" value="ECO:0007669"/>
    <property type="project" value="InterPro"/>
</dbReference>
<reference evidence="3" key="1">
    <citation type="journal article" date="2010" name="Nat. Biotechnol.">
        <title>Draft genome sequence of the oilseed species Ricinus communis.</title>
        <authorList>
            <person name="Chan A.P."/>
            <person name="Crabtree J."/>
            <person name="Zhao Q."/>
            <person name="Lorenzi H."/>
            <person name="Orvis J."/>
            <person name="Puiu D."/>
            <person name="Melake-Berhan A."/>
            <person name="Jones K.M."/>
            <person name="Redman J."/>
            <person name="Chen G."/>
            <person name="Cahoon E.B."/>
            <person name="Gedil M."/>
            <person name="Stanke M."/>
            <person name="Haas B.J."/>
            <person name="Wortman J.R."/>
            <person name="Fraser-Liggett C.M."/>
            <person name="Ravel J."/>
            <person name="Rabinowicz P.D."/>
        </authorList>
    </citation>
    <scope>NUCLEOTIDE SEQUENCE [LARGE SCALE GENOMIC DNA]</scope>
    <source>
        <strain evidence="3">cv. Hale</strain>
    </source>
</reference>
<evidence type="ECO:0000259" key="1">
    <source>
        <dbReference type="PROSITE" id="PS51806"/>
    </source>
</evidence>
<dbReference type="eggNOG" id="ENOG502QUQR">
    <property type="taxonomic scope" value="Eukaryota"/>
</dbReference>
<dbReference type="InParanoid" id="B9SEW7"/>
<dbReference type="PROSITE" id="PS51806">
    <property type="entry name" value="DOG1"/>
    <property type="match status" value="1"/>
</dbReference>
<feature type="domain" description="DOG1" evidence="1">
    <location>
        <begin position="1"/>
        <end position="136"/>
    </location>
</feature>
<gene>
    <name evidence="2" type="ORF">RCOM_0106890</name>
</gene>
<dbReference type="InterPro" id="IPR051886">
    <property type="entry name" value="Seed_Dev/Stress_Resp_Reg"/>
</dbReference>
<proteinExistence type="predicted"/>
<name>B9SEW7_RICCO</name>
<dbReference type="PANTHER" id="PTHR46354:SF12">
    <property type="entry name" value="DNA-BINDING PROTEIN-LIKE PROTEIN"/>
    <property type="match status" value="1"/>
</dbReference>
<evidence type="ECO:0000313" key="3">
    <source>
        <dbReference type="Proteomes" id="UP000008311"/>
    </source>
</evidence>
<dbReference type="GO" id="GO:0006351">
    <property type="term" value="P:DNA-templated transcription"/>
    <property type="evidence" value="ECO:0007669"/>
    <property type="project" value="InterPro"/>
</dbReference>
<sequence>MTSFCRFYETWFDQLHRLFHQLSKAPKPPTSEYDASHLSNLVDKLMDHYVEYYRVKSEAVERDVLAVFTAHWTSSLERSLHWIAGWRPTTLFHLVYTESSILFEPRIVDILRGISTGDLGDISPSQFRQVFLPIIS</sequence>
<keyword evidence="3" id="KW-1185">Reference proteome</keyword>